<feature type="region of interest" description="Disordered" evidence="1">
    <location>
        <begin position="176"/>
        <end position="205"/>
    </location>
</feature>
<dbReference type="OrthoDB" id="10693399at2759"/>
<protein>
    <submittedName>
        <fullName evidence="2">Uncharacterized protein</fullName>
    </submittedName>
</protein>
<evidence type="ECO:0000313" key="2">
    <source>
        <dbReference type="EMBL" id="EEY63374.1"/>
    </source>
</evidence>
<dbReference type="AlphaFoldDB" id="D0NRM4"/>
<proteinExistence type="predicted"/>
<keyword evidence="3" id="KW-1185">Reference proteome</keyword>
<sequence>MKMIKLVDYEHQRQQAQITHAVVQLDLYSFKMIVTTGKMTSTDMYWLLSNKLGLKVQALAHSETAGASINDKQWDVDIYAAACPQQLRRVAKVVLANTTIVVYHHTVYQGWPCALCAAPDHPARYCKIAMEQIDETKANHTLVLDGKVPSTTGKEGREYQPETMPKTVEELIMQIQKTAGRRTASTTRNSTEREGDRPSLPSEWEQCHHEINVEQDDELEDKQASPASMVRETAVDDDIDMQPADHGAAFHRGDTTDQAVREGLGSSTNEKRTTTPRTKQTPLRDKWGHGSGGGAEQEAYDRQKVDKKIKLEPVQRSQVKLVLRPQQEQEINGRTAAERLPNTEQKAQAQGAAKTTTSRTTSPKRKLPTAKEAEDRPSKERRQETRIPQGNTRQEARSESPNKRSSVRRGSGDSSCRQQYIHLFLEKTLNKTELEWKNMTAEDGGIAVTAAPPQLPGSTGITLKKDQSDAELTDRSYKGEECRITKILPATNEGKHFNAWMALVGGTIVDVAATGHCGWIAGYASLKNIAEGLLHPGSKLADDINLFKKDVRNGMLTNLQDEFAAYPSDLDTGLEESGIRTPKDSPFEVGSRYWTGWESYPQEDLGGEIP</sequence>
<feature type="compositionally biased region" description="Low complexity" evidence="1">
    <location>
        <begin position="343"/>
        <end position="361"/>
    </location>
</feature>
<dbReference type="VEuPathDB" id="FungiDB:PITG_15087"/>
<dbReference type="RefSeq" id="XP_002898259.1">
    <property type="nucleotide sequence ID" value="XM_002898213.1"/>
</dbReference>
<dbReference type="HOGENOM" id="CLU_393562_0_0_1"/>
<dbReference type="InParanoid" id="D0NRM4"/>
<dbReference type="EMBL" id="DS028155">
    <property type="protein sequence ID" value="EEY63374.1"/>
    <property type="molecule type" value="Genomic_DNA"/>
</dbReference>
<feature type="region of interest" description="Disordered" evidence="1">
    <location>
        <begin position="325"/>
        <end position="414"/>
    </location>
</feature>
<gene>
    <name evidence="2" type="ORF">PITG_15087</name>
</gene>
<feature type="region of interest" description="Disordered" evidence="1">
    <location>
        <begin position="260"/>
        <end position="311"/>
    </location>
</feature>
<feature type="compositionally biased region" description="Basic and acidic residues" evidence="1">
    <location>
        <begin position="369"/>
        <end position="385"/>
    </location>
</feature>
<evidence type="ECO:0000313" key="3">
    <source>
        <dbReference type="Proteomes" id="UP000006643"/>
    </source>
</evidence>
<evidence type="ECO:0000256" key="1">
    <source>
        <dbReference type="SAM" id="MobiDB-lite"/>
    </source>
</evidence>
<feature type="compositionally biased region" description="Basic and acidic residues" evidence="1">
    <location>
        <begin position="299"/>
        <end position="311"/>
    </location>
</feature>
<name>D0NRM4_PHYIT</name>
<reference evidence="3" key="1">
    <citation type="journal article" date="2009" name="Nature">
        <title>Genome sequence and analysis of the Irish potato famine pathogen Phytophthora infestans.</title>
        <authorList>
            <consortium name="The Broad Institute Genome Sequencing Platform"/>
            <person name="Haas B.J."/>
            <person name="Kamoun S."/>
            <person name="Zody M.C."/>
            <person name="Jiang R.H."/>
            <person name="Handsaker R.E."/>
            <person name="Cano L.M."/>
            <person name="Grabherr M."/>
            <person name="Kodira C.D."/>
            <person name="Raffaele S."/>
            <person name="Torto-Alalibo T."/>
            <person name="Bozkurt T.O."/>
            <person name="Ah-Fong A.M."/>
            <person name="Alvarado L."/>
            <person name="Anderson V.L."/>
            <person name="Armstrong M.R."/>
            <person name="Avrova A."/>
            <person name="Baxter L."/>
            <person name="Beynon J."/>
            <person name="Boevink P.C."/>
            <person name="Bollmann S.R."/>
            <person name="Bos J.I."/>
            <person name="Bulone V."/>
            <person name="Cai G."/>
            <person name="Cakir C."/>
            <person name="Carrington J.C."/>
            <person name="Chawner M."/>
            <person name="Conti L."/>
            <person name="Costanzo S."/>
            <person name="Ewan R."/>
            <person name="Fahlgren N."/>
            <person name="Fischbach M.A."/>
            <person name="Fugelstad J."/>
            <person name="Gilroy E.M."/>
            <person name="Gnerre S."/>
            <person name="Green P.J."/>
            <person name="Grenville-Briggs L.J."/>
            <person name="Griffith J."/>
            <person name="Grunwald N.J."/>
            <person name="Horn K."/>
            <person name="Horner N.R."/>
            <person name="Hu C.H."/>
            <person name="Huitema E."/>
            <person name="Jeong D.H."/>
            <person name="Jones A.M."/>
            <person name="Jones J.D."/>
            <person name="Jones R.W."/>
            <person name="Karlsson E.K."/>
            <person name="Kunjeti S.G."/>
            <person name="Lamour K."/>
            <person name="Liu Z."/>
            <person name="Ma L."/>
            <person name="Maclean D."/>
            <person name="Chibucos M.C."/>
            <person name="McDonald H."/>
            <person name="McWalters J."/>
            <person name="Meijer H.J."/>
            <person name="Morgan W."/>
            <person name="Morris P.F."/>
            <person name="Munro C.A."/>
            <person name="O'Neill K."/>
            <person name="Ospina-Giraldo M."/>
            <person name="Pinzon A."/>
            <person name="Pritchard L."/>
            <person name="Ramsahoye B."/>
            <person name="Ren Q."/>
            <person name="Restrepo S."/>
            <person name="Roy S."/>
            <person name="Sadanandom A."/>
            <person name="Savidor A."/>
            <person name="Schornack S."/>
            <person name="Schwartz D.C."/>
            <person name="Schumann U.D."/>
            <person name="Schwessinger B."/>
            <person name="Seyer L."/>
            <person name="Sharpe T."/>
            <person name="Silvar C."/>
            <person name="Song J."/>
            <person name="Studholme D.J."/>
            <person name="Sykes S."/>
            <person name="Thines M."/>
            <person name="van de Vondervoort P.J."/>
            <person name="Phuntumart V."/>
            <person name="Wawra S."/>
            <person name="Weide R."/>
            <person name="Win J."/>
            <person name="Young C."/>
            <person name="Zhou S."/>
            <person name="Fry W."/>
            <person name="Meyers B.C."/>
            <person name="van West P."/>
            <person name="Ristaino J."/>
            <person name="Govers F."/>
            <person name="Birch P.R."/>
            <person name="Whisson S.C."/>
            <person name="Judelson H.S."/>
            <person name="Nusbaum C."/>
        </authorList>
    </citation>
    <scope>NUCLEOTIDE SEQUENCE [LARGE SCALE GENOMIC DNA]</scope>
    <source>
        <strain evidence="3">T30-4</strain>
    </source>
</reference>
<dbReference type="Proteomes" id="UP000006643">
    <property type="component" value="Unassembled WGS sequence"/>
</dbReference>
<organism evidence="2 3">
    <name type="scientific">Phytophthora infestans (strain T30-4)</name>
    <name type="common">Potato late blight agent</name>
    <dbReference type="NCBI Taxonomy" id="403677"/>
    <lineage>
        <taxon>Eukaryota</taxon>
        <taxon>Sar</taxon>
        <taxon>Stramenopiles</taxon>
        <taxon>Oomycota</taxon>
        <taxon>Peronosporomycetes</taxon>
        <taxon>Peronosporales</taxon>
        <taxon>Peronosporaceae</taxon>
        <taxon>Phytophthora</taxon>
    </lineage>
</organism>
<dbReference type="GeneID" id="9475977"/>
<dbReference type="KEGG" id="pif:PITG_15087"/>
<accession>D0NRM4</accession>